<protein>
    <submittedName>
        <fullName evidence="2">Uncharacterized protein</fullName>
    </submittedName>
</protein>
<keyword evidence="1" id="KW-0812">Transmembrane</keyword>
<evidence type="ECO:0000313" key="2">
    <source>
        <dbReference type="EMBL" id="XBH02094.1"/>
    </source>
</evidence>
<feature type="transmembrane region" description="Helical" evidence="1">
    <location>
        <begin position="96"/>
        <end position="118"/>
    </location>
</feature>
<evidence type="ECO:0000256" key="1">
    <source>
        <dbReference type="SAM" id="Phobius"/>
    </source>
</evidence>
<name>A0AAU7CAQ8_9BACT</name>
<keyword evidence="1" id="KW-0472">Membrane</keyword>
<sequence length="129" mass="14494">MVEPARRRIRAHMLVLLFAVSVLGGLHNALTWESEGIKLALTFLTASVVTQCCIADSKVIGKPILLSFQWLMFLSWAISAPMYLVWTRRFRGLGLAIGYVLLYLIVQYLTFIAMASLVHGPAFFHQIRG</sequence>
<accession>A0AAU7CAQ8</accession>
<proteinExistence type="predicted"/>
<dbReference type="RefSeq" id="WP_406694836.1">
    <property type="nucleotide sequence ID" value="NZ_CP155447.1"/>
</dbReference>
<organism evidence="2">
    <name type="scientific">Singulisphaera sp. Ch08</name>
    <dbReference type="NCBI Taxonomy" id="3120278"/>
    <lineage>
        <taxon>Bacteria</taxon>
        <taxon>Pseudomonadati</taxon>
        <taxon>Planctomycetota</taxon>
        <taxon>Planctomycetia</taxon>
        <taxon>Isosphaerales</taxon>
        <taxon>Isosphaeraceae</taxon>
        <taxon>Singulisphaera</taxon>
    </lineage>
</organism>
<dbReference type="EMBL" id="CP155447">
    <property type="protein sequence ID" value="XBH02094.1"/>
    <property type="molecule type" value="Genomic_DNA"/>
</dbReference>
<keyword evidence="1" id="KW-1133">Transmembrane helix</keyword>
<gene>
    <name evidence="2" type="ORF">V5E97_27715</name>
</gene>
<reference evidence="2" key="1">
    <citation type="submission" date="2024-05" db="EMBL/GenBank/DDBJ databases">
        <title>Planctomycetes of the genus Singulisphaera possess chitinolytic capabilities.</title>
        <authorList>
            <person name="Ivanova A."/>
        </authorList>
    </citation>
    <scope>NUCLEOTIDE SEQUENCE</scope>
    <source>
        <strain evidence="2">Ch08T</strain>
    </source>
</reference>
<feature type="transmembrane region" description="Helical" evidence="1">
    <location>
        <begin position="64"/>
        <end position="84"/>
    </location>
</feature>
<dbReference type="AlphaFoldDB" id="A0AAU7CAQ8"/>